<evidence type="ECO:0000313" key="2">
    <source>
        <dbReference type="EMBL" id="GAG34794.1"/>
    </source>
</evidence>
<sequence length="241" mass="26825">STNKQLFQKLDTLLAQNPNLAEPIIAFIELFCEKVDFEQKITIQPPLTSPNRPGWIPILGRTAAGIIHFWDQTYLPEPKQAVTELDELVQKHIGKTIISSVDGTLSIDLQARALLDSTKGKTTRANLIQVGGEQQEQIFEFVQCEEIFKMFPDSFAMQIDGDSMSPRINDGDIVIVSPSVPAAQGHIAIARIANQIGVTCKLIRTTEKEVHLIPINEKYETKVVSQKDLLWALAVLCHISI</sequence>
<name>X0WUW5_9ZZZZ</name>
<dbReference type="InterPro" id="IPR015927">
    <property type="entry name" value="Peptidase_S24_S26A/B/C"/>
</dbReference>
<comment type="caution">
    <text evidence="2">The sequence shown here is derived from an EMBL/GenBank/DDBJ whole genome shotgun (WGS) entry which is preliminary data.</text>
</comment>
<dbReference type="SUPFAM" id="SSF51306">
    <property type="entry name" value="LexA/Signal peptidase"/>
    <property type="match status" value="1"/>
</dbReference>
<gene>
    <name evidence="2" type="ORF">S01H1_65142</name>
</gene>
<dbReference type="Pfam" id="PF00717">
    <property type="entry name" value="Peptidase_S24"/>
    <property type="match status" value="1"/>
</dbReference>
<dbReference type="InterPro" id="IPR036286">
    <property type="entry name" value="LexA/Signal_pep-like_sf"/>
</dbReference>
<dbReference type="Gene3D" id="2.10.109.10">
    <property type="entry name" value="Umud Fragment, subunit A"/>
    <property type="match status" value="1"/>
</dbReference>
<feature type="domain" description="Peptidase S24/S26A/S26B/S26C" evidence="1">
    <location>
        <begin position="150"/>
        <end position="227"/>
    </location>
</feature>
<dbReference type="EMBL" id="BARS01042989">
    <property type="protein sequence ID" value="GAG34794.1"/>
    <property type="molecule type" value="Genomic_DNA"/>
</dbReference>
<feature type="non-terminal residue" evidence="2">
    <location>
        <position position="1"/>
    </location>
</feature>
<dbReference type="AlphaFoldDB" id="X0WUW5"/>
<reference evidence="2" key="1">
    <citation type="journal article" date="2014" name="Front. Microbiol.">
        <title>High frequency of phylogenetically diverse reductive dehalogenase-homologous genes in deep subseafloor sedimentary metagenomes.</title>
        <authorList>
            <person name="Kawai M."/>
            <person name="Futagami T."/>
            <person name="Toyoda A."/>
            <person name="Takaki Y."/>
            <person name="Nishi S."/>
            <person name="Hori S."/>
            <person name="Arai W."/>
            <person name="Tsubouchi T."/>
            <person name="Morono Y."/>
            <person name="Uchiyama I."/>
            <person name="Ito T."/>
            <person name="Fujiyama A."/>
            <person name="Inagaki F."/>
            <person name="Takami H."/>
        </authorList>
    </citation>
    <scope>NUCLEOTIDE SEQUENCE</scope>
    <source>
        <strain evidence="2">Expedition CK06-06</strain>
    </source>
</reference>
<proteinExistence type="predicted"/>
<dbReference type="InterPro" id="IPR039418">
    <property type="entry name" value="LexA-like"/>
</dbReference>
<organism evidence="2">
    <name type="scientific">marine sediment metagenome</name>
    <dbReference type="NCBI Taxonomy" id="412755"/>
    <lineage>
        <taxon>unclassified sequences</taxon>
        <taxon>metagenomes</taxon>
        <taxon>ecological metagenomes</taxon>
    </lineage>
</organism>
<accession>X0WUW5</accession>
<protein>
    <recommendedName>
        <fullName evidence="1">Peptidase S24/S26A/S26B/S26C domain-containing protein</fullName>
    </recommendedName>
</protein>
<evidence type="ECO:0000259" key="1">
    <source>
        <dbReference type="Pfam" id="PF00717"/>
    </source>
</evidence>
<dbReference type="CDD" id="cd06529">
    <property type="entry name" value="S24_LexA-like"/>
    <property type="match status" value="1"/>
</dbReference>